<accession>A0A2D2PZV0</accession>
<protein>
    <recommendedName>
        <fullName evidence="2">Aldehyde dehydrogenase domain-containing protein</fullName>
    </recommendedName>
</protein>
<dbReference type="AlphaFoldDB" id="A0A2D2PZV0"/>
<evidence type="ECO:0000313" key="3">
    <source>
        <dbReference type="EMBL" id="ATS17769.1"/>
    </source>
</evidence>
<dbReference type="InterPro" id="IPR016162">
    <property type="entry name" value="Ald_DH_N"/>
</dbReference>
<organism evidence="3 4">
    <name type="scientific">Parathermosynechococcus lividus PCC 6715</name>
    <dbReference type="NCBI Taxonomy" id="1917166"/>
    <lineage>
        <taxon>Bacteria</taxon>
        <taxon>Bacillati</taxon>
        <taxon>Cyanobacteriota</taxon>
        <taxon>Cyanophyceae</taxon>
        <taxon>Acaryochloridales</taxon>
        <taxon>Thermosynechococcaceae</taxon>
        <taxon>Parathermosynechococcus</taxon>
    </lineage>
</organism>
<keyword evidence="4" id="KW-1185">Reference proteome</keyword>
<dbReference type="Proteomes" id="UP000231057">
    <property type="component" value="Chromosome"/>
</dbReference>
<dbReference type="Gene3D" id="3.40.605.10">
    <property type="entry name" value="Aldehyde Dehydrogenase, Chain A, domain 1"/>
    <property type="match status" value="1"/>
</dbReference>
<dbReference type="Pfam" id="PF00171">
    <property type="entry name" value="Aldedh"/>
    <property type="match status" value="1"/>
</dbReference>
<name>A0A2D2PZV0_PARLV</name>
<proteinExistence type="predicted"/>
<feature type="domain" description="Aldehyde dehydrogenase" evidence="2">
    <location>
        <begin position="141"/>
        <end position="237"/>
    </location>
</feature>
<dbReference type="InterPro" id="IPR016161">
    <property type="entry name" value="Ald_DH/histidinol_DH"/>
</dbReference>
<evidence type="ECO:0000313" key="4">
    <source>
        <dbReference type="Proteomes" id="UP000231057"/>
    </source>
</evidence>
<reference evidence="4" key="2">
    <citation type="journal article" date="2022" name="Front. Microbiol.">
        <title>Comparative Genomic Analysis Revealed Distinct Molecular Components and Organization of CO2-Concentrating Mechanism in Thermophilic Cyanobacteria.</title>
        <authorList>
            <person name="Tang J."/>
            <person name="Zhou H."/>
            <person name="Yao D."/>
            <person name="Riaz S."/>
            <person name="You D."/>
            <person name="Klepacz-Smolka A."/>
            <person name="Daroch M."/>
        </authorList>
    </citation>
    <scope>NUCLEOTIDE SEQUENCE [LARGE SCALE GENOMIC DNA]</scope>
    <source>
        <strain evidence="4">PCC 6715</strain>
    </source>
</reference>
<evidence type="ECO:0000259" key="2">
    <source>
        <dbReference type="Pfam" id="PF00171"/>
    </source>
</evidence>
<dbReference type="RefSeq" id="WP_198406115.1">
    <property type="nucleotide sequence ID" value="NZ_CP018092.1"/>
</dbReference>
<keyword evidence="1" id="KW-0560">Oxidoreductase</keyword>
<dbReference type="InterPro" id="IPR015590">
    <property type="entry name" value="Aldehyde_DH_dom"/>
</dbReference>
<dbReference type="EMBL" id="CP018092">
    <property type="protein sequence ID" value="ATS17769.1"/>
    <property type="molecule type" value="Genomic_DNA"/>
</dbReference>
<dbReference type="GO" id="GO:0016491">
    <property type="term" value="F:oxidoreductase activity"/>
    <property type="evidence" value="ECO:0007669"/>
    <property type="project" value="UniProtKB-KW"/>
</dbReference>
<sequence>MTVAVPAIKELERLHQQARRWQELSPRERIPYLQRMKHLARHHAQRWVELACQIKGIDRDWVGEEWTTGPLGLILKLDHYIYALRHNGVPPVPRWQTTPTGQRVAHILPRNWQERLLWFGVSAQVWLQPDQPATQGSAYRNPPPPGVAVVLGAGNITSLCLADALYQLLAANRVALLKMNPLLDPLTDCFRQVCAPLIEAGFLEIVTGDGTVGEQLCHHPLTQHIHITGSHHTYNRLVWGGQSQILSSHA</sequence>
<dbReference type="KEGG" id="slw:BRW62_02295"/>
<dbReference type="SUPFAM" id="SSF53720">
    <property type="entry name" value="ALDH-like"/>
    <property type="match status" value="1"/>
</dbReference>
<reference evidence="3 4" key="1">
    <citation type="submission" date="2016-11" db="EMBL/GenBank/DDBJ databases">
        <title>Complete genome sequence of thermophilic cyanobacteria strain Synechococcus sp. PCC6715.</title>
        <authorList>
            <person name="Tang J."/>
            <person name="Daroch M."/>
            <person name="Liang Y."/>
            <person name="Jiang D."/>
            <person name="Shah M."/>
        </authorList>
    </citation>
    <scope>NUCLEOTIDE SEQUENCE [LARGE SCALE GENOMIC DNA]</scope>
    <source>
        <strain evidence="3 4">PCC 6715</strain>
    </source>
</reference>
<evidence type="ECO:0000256" key="1">
    <source>
        <dbReference type="ARBA" id="ARBA00023002"/>
    </source>
</evidence>
<gene>
    <name evidence="3" type="ORF">BRW62_02295</name>
</gene>